<reference evidence="3" key="1">
    <citation type="submission" date="2023-01" db="EMBL/GenBank/DDBJ databases">
        <title>Genome assembly of the deep-sea coral Lophelia pertusa.</title>
        <authorList>
            <person name="Herrera S."/>
            <person name="Cordes E."/>
        </authorList>
    </citation>
    <scope>NUCLEOTIDE SEQUENCE</scope>
    <source>
        <strain evidence="3">USNM1676648</strain>
        <tissue evidence="3">Polyp</tissue>
    </source>
</reference>
<feature type="region of interest" description="Disordered" evidence="1">
    <location>
        <begin position="17"/>
        <end position="44"/>
    </location>
</feature>
<evidence type="ECO:0000259" key="2">
    <source>
        <dbReference type="Pfam" id="PF13837"/>
    </source>
</evidence>
<feature type="compositionally biased region" description="Acidic residues" evidence="1">
    <location>
        <begin position="220"/>
        <end position="234"/>
    </location>
</feature>
<dbReference type="Pfam" id="PF13837">
    <property type="entry name" value="Myb_DNA-bind_4"/>
    <property type="match status" value="1"/>
</dbReference>
<evidence type="ECO:0000256" key="1">
    <source>
        <dbReference type="SAM" id="MobiDB-lite"/>
    </source>
</evidence>
<dbReference type="OrthoDB" id="5987913at2759"/>
<dbReference type="AlphaFoldDB" id="A0A9X0CMC1"/>
<feature type="region of interest" description="Disordered" evidence="1">
    <location>
        <begin position="65"/>
        <end position="95"/>
    </location>
</feature>
<organism evidence="3 4">
    <name type="scientific">Desmophyllum pertusum</name>
    <dbReference type="NCBI Taxonomy" id="174260"/>
    <lineage>
        <taxon>Eukaryota</taxon>
        <taxon>Metazoa</taxon>
        <taxon>Cnidaria</taxon>
        <taxon>Anthozoa</taxon>
        <taxon>Hexacorallia</taxon>
        <taxon>Scleractinia</taxon>
        <taxon>Caryophylliina</taxon>
        <taxon>Caryophylliidae</taxon>
        <taxon>Desmophyllum</taxon>
    </lineage>
</organism>
<dbReference type="Gene3D" id="1.10.10.60">
    <property type="entry name" value="Homeodomain-like"/>
    <property type="match status" value="1"/>
</dbReference>
<keyword evidence="4" id="KW-1185">Reference proteome</keyword>
<feature type="region of interest" description="Disordered" evidence="1">
    <location>
        <begin position="204"/>
        <end position="252"/>
    </location>
</feature>
<dbReference type="PANTHER" id="PTHR47595">
    <property type="entry name" value="HEAT SHOCK 70 KDA PROTEIN 14"/>
    <property type="match status" value="1"/>
</dbReference>
<name>A0A9X0CMC1_9CNID</name>
<feature type="compositionally biased region" description="Low complexity" evidence="1">
    <location>
        <begin position="68"/>
        <end position="86"/>
    </location>
</feature>
<evidence type="ECO:0000313" key="4">
    <source>
        <dbReference type="Proteomes" id="UP001163046"/>
    </source>
</evidence>
<dbReference type="Proteomes" id="UP001163046">
    <property type="component" value="Unassembled WGS sequence"/>
</dbReference>
<gene>
    <name evidence="3" type="ORF">OS493_002600</name>
</gene>
<comment type="caution">
    <text evidence="3">The sequence shown here is derived from an EMBL/GenBank/DDBJ whole genome shotgun (WGS) entry which is preliminary data.</text>
</comment>
<evidence type="ECO:0000313" key="3">
    <source>
        <dbReference type="EMBL" id="KAJ7365877.1"/>
    </source>
</evidence>
<protein>
    <recommendedName>
        <fullName evidence="2">Myb/SANT-like DNA-binding domain-containing protein</fullName>
    </recommendedName>
</protein>
<accession>A0A9X0CMC1</accession>
<feature type="domain" description="Myb/SANT-like DNA-binding" evidence="2">
    <location>
        <begin position="96"/>
        <end position="185"/>
    </location>
</feature>
<sequence>MAHNWINDMPYSGTSVYRQPSGIAYSDPSTLTHEHSSTPNYSSFGLPFQRNTGFPVYQSASPYQKQLEYSSSPSMSEPSPPSGSSDGRSESGRQKKAWLKEEVICLIASYAKKKDEFKNPRVRNKDIWGDISHEMQKQGHATCDAKPCETKFKNLKRAYTSCIDHNKKTGKDTKKCAYYEELHDIFHGDANITPPAVYSNRKGLVKRKEQQNPESSTGSEVEDGEDTGVEDRDEEEIKKKKPRKKPPSERNELVSLFKEFVDRKEEKEEQKLEKLQEMHNEKMSFFGQFLKVFEKSVQDK</sequence>
<feature type="compositionally biased region" description="Polar residues" evidence="1">
    <location>
        <begin position="27"/>
        <end position="43"/>
    </location>
</feature>
<dbReference type="InterPro" id="IPR044822">
    <property type="entry name" value="Myb_DNA-bind_4"/>
</dbReference>
<dbReference type="PANTHER" id="PTHR47595:SF1">
    <property type="entry name" value="MYB_SANT-LIKE DNA-BINDING DOMAIN-CONTAINING PROTEIN"/>
    <property type="match status" value="1"/>
</dbReference>
<proteinExistence type="predicted"/>
<dbReference type="EMBL" id="MU827302">
    <property type="protein sequence ID" value="KAJ7365877.1"/>
    <property type="molecule type" value="Genomic_DNA"/>
</dbReference>